<sequence>MNEKTSVSSDRRDFWDGRAREFSEHAASTGYPRAFLRILKPRKSWTVLDMACGGGTIAIPLANRVKFITAVDFSMRMLEIVEQRCLAGKITNVKTLQGRWEDDWDDLGIGVHDVAIASRSLLSETAMDSIAKLNRAATKAVYISVAVGSGPFDWRLLEAADRERNTRPDYIFYYNLLYEMGIPANVSFIPESYRNSWESHEEAFEDQLWMFQGMTGEEEEKVRAYLREHLVWVKGHWQLPYSRNYYWAVLYWTKDREIGS</sequence>
<dbReference type="Proteomes" id="UP000001933">
    <property type="component" value="Chromosome"/>
</dbReference>
<dbReference type="InterPro" id="IPR041698">
    <property type="entry name" value="Methyltransf_25"/>
</dbReference>
<dbReference type="InParanoid" id="Q2LX37"/>
<feature type="domain" description="Methyltransferase" evidence="1">
    <location>
        <begin position="47"/>
        <end position="124"/>
    </location>
</feature>
<keyword evidence="2" id="KW-0489">Methyltransferase</keyword>
<dbReference type="SUPFAM" id="SSF53335">
    <property type="entry name" value="S-adenosyl-L-methionine-dependent methyltransferases"/>
    <property type="match status" value="1"/>
</dbReference>
<dbReference type="STRING" id="56780.SYN_01050"/>
<dbReference type="EMBL" id="CP000252">
    <property type="protein sequence ID" value="ABC78645.1"/>
    <property type="molecule type" value="Genomic_DNA"/>
</dbReference>
<proteinExistence type="predicted"/>
<protein>
    <submittedName>
        <fullName evidence="2">Methyltransferase</fullName>
        <ecNumber evidence="2">2.1.1.-</ecNumber>
    </submittedName>
</protein>
<gene>
    <name evidence="2" type="ORF">SYN_01050</name>
</gene>
<dbReference type="OrthoDB" id="21342at2"/>
<organism evidence="2 3">
    <name type="scientific">Syntrophus aciditrophicus (strain SB)</name>
    <dbReference type="NCBI Taxonomy" id="56780"/>
    <lineage>
        <taxon>Bacteria</taxon>
        <taxon>Pseudomonadati</taxon>
        <taxon>Thermodesulfobacteriota</taxon>
        <taxon>Syntrophia</taxon>
        <taxon>Syntrophales</taxon>
        <taxon>Syntrophaceae</taxon>
        <taxon>Syntrophus</taxon>
    </lineage>
</organism>
<name>Q2LX37_SYNAS</name>
<accession>Q2LX37</accession>
<dbReference type="Gene3D" id="3.40.50.150">
    <property type="entry name" value="Vaccinia Virus protein VP39"/>
    <property type="match status" value="1"/>
</dbReference>
<dbReference type="eggNOG" id="COG2265">
    <property type="taxonomic scope" value="Bacteria"/>
</dbReference>
<dbReference type="InterPro" id="IPR029063">
    <property type="entry name" value="SAM-dependent_MTases_sf"/>
</dbReference>
<keyword evidence="3" id="KW-1185">Reference proteome</keyword>
<evidence type="ECO:0000259" key="1">
    <source>
        <dbReference type="Pfam" id="PF13649"/>
    </source>
</evidence>
<evidence type="ECO:0000313" key="2">
    <source>
        <dbReference type="EMBL" id="ABC78645.1"/>
    </source>
</evidence>
<evidence type="ECO:0000313" key="3">
    <source>
        <dbReference type="Proteomes" id="UP000001933"/>
    </source>
</evidence>
<dbReference type="GO" id="GO:0008168">
    <property type="term" value="F:methyltransferase activity"/>
    <property type="evidence" value="ECO:0007669"/>
    <property type="project" value="UniProtKB-KW"/>
</dbReference>
<dbReference type="HOGENOM" id="CLU_060275_0_0_7"/>
<dbReference type="SMR" id="Q2LX37"/>
<reference evidence="2 3" key="1">
    <citation type="journal article" date="2007" name="Proc. Natl. Acad. Sci. U.S.A.">
        <title>The genome of Syntrophus aciditrophicus: life at the thermodynamic limit of microbial growth.</title>
        <authorList>
            <person name="McInerney M.J."/>
            <person name="Rohlin L."/>
            <person name="Mouttaki H."/>
            <person name="Kim U."/>
            <person name="Krupp R.S."/>
            <person name="Rios-Hernandez L."/>
            <person name="Sieber J."/>
            <person name="Struchtemeyer C.G."/>
            <person name="Bhattacharyya A."/>
            <person name="Campbell J.W."/>
            <person name="Gunsalus R.P."/>
        </authorList>
    </citation>
    <scope>NUCLEOTIDE SEQUENCE [LARGE SCALE GENOMIC DNA]</scope>
    <source>
        <strain evidence="2 3">SB</strain>
    </source>
</reference>
<dbReference type="CDD" id="cd02440">
    <property type="entry name" value="AdoMet_MTases"/>
    <property type="match status" value="1"/>
</dbReference>
<dbReference type="Pfam" id="PF13649">
    <property type="entry name" value="Methyltransf_25"/>
    <property type="match status" value="1"/>
</dbReference>
<dbReference type="EC" id="2.1.1.-" evidence="2"/>
<keyword evidence="2" id="KW-0808">Transferase</keyword>
<dbReference type="DNASU" id="3882882"/>
<dbReference type="GO" id="GO:0032259">
    <property type="term" value="P:methylation"/>
    <property type="evidence" value="ECO:0007669"/>
    <property type="project" value="UniProtKB-KW"/>
</dbReference>
<dbReference type="AlphaFoldDB" id="Q2LX37"/>
<dbReference type="RefSeq" id="WP_011418662.1">
    <property type="nucleotide sequence ID" value="NC_007759.1"/>
</dbReference>
<dbReference type="KEGG" id="sat:SYN_01050"/>